<protein>
    <recommendedName>
        <fullName evidence="3">Cofilin</fullName>
    </recommendedName>
    <alternativeName>
        <fullName evidence="5">Actin-depolymerizing factor 1</fullName>
    </alternativeName>
</protein>
<evidence type="ECO:0000259" key="6">
    <source>
        <dbReference type="PROSITE" id="PS51263"/>
    </source>
</evidence>
<name>A0A4U6XDF1_9PEZI</name>
<dbReference type="GO" id="GO:0016363">
    <property type="term" value="C:nuclear matrix"/>
    <property type="evidence" value="ECO:0007669"/>
    <property type="project" value="UniProtKB-SubCell"/>
</dbReference>
<dbReference type="GO" id="GO:0003779">
    <property type="term" value="F:actin binding"/>
    <property type="evidence" value="ECO:0007669"/>
    <property type="project" value="UniProtKB-KW"/>
</dbReference>
<dbReference type="Gene3D" id="3.40.20.10">
    <property type="entry name" value="Severin"/>
    <property type="match status" value="2"/>
</dbReference>
<dbReference type="InterPro" id="IPR002108">
    <property type="entry name" value="ADF-H"/>
</dbReference>
<proteinExistence type="inferred from homology"/>
<evidence type="ECO:0000256" key="2">
    <source>
        <dbReference type="ARBA" id="ARBA00006844"/>
    </source>
</evidence>
<dbReference type="InterPro" id="IPR017904">
    <property type="entry name" value="ADF/Cofilin"/>
</dbReference>
<evidence type="ECO:0000256" key="1">
    <source>
        <dbReference type="ARBA" id="ARBA00004109"/>
    </source>
</evidence>
<accession>A0A4U6XDF1</accession>
<comment type="subcellular location">
    <subcellularLocation>
        <location evidence="1">Nucleus matrix</location>
    </subcellularLocation>
</comment>
<dbReference type="EMBL" id="PJEX01000188">
    <property type="protein sequence ID" value="TKW53383.1"/>
    <property type="molecule type" value="Genomic_DNA"/>
</dbReference>
<organism evidence="7 8">
    <name type="scientific">Colletotrichum tanaceti</name>
    <dbReference type="NCBI Taxonomy" id="1306861"/>
    <lineage>
        <taxon>Eukaryota</taxon>
        <taxon>Fungi</taxon>
        <taxon>Dikarya</taxon>
        <taxon>Ascomycota</taxon>
        <taxon>Pezizomycotina</taxon>
        <taxon>Sordariomycetes</taxon>
        <taxon>Hypocreomycetidae</taxon>
        <taxon>Glomerellales</taxon>
        <taxon>Glomerellaceae</taxon>
        <taxon>Colletotrichum</taxon>
        <taxon>Colletotrichum destructivum species complex</taxon>
    </lineage>
</organism>
<dbReference type="Proteomes" id="UP000310108">
    <property type="component" value="Unassembled WGS sequence"/>
</dbReference>
<evidence type="ECO:0000256" key="4">
    <source>
        <dbReference type="ARBA" id="ARBA00023203"/>
    </source>
</evidence>
<dbReference type="GO" id="GO:0015629">
    <property type="term" value="C:actin cytoskeleton"/>
    <property type="evidence" value="ECO:0007669"/>
    <property type="project" value="InterPro"/>
</dbReference>
<dbReference type="SUPFAM" id="SSF55753">
    <property type="entry name" value="Actin depolymerizing proteins"/>
    <property type="match status" value="1"/>
</dbReference>
<dbReference type="PROSITE" id="PS51263">
    <property type="entry name" value="ADF_H"/>
    <property type="match status" value="1"/>
</dbReference>
<evidence type="ECO:0000313" key="7">
    <source>
        <dbReference type="EMBL" id="TKW53383.1"/>
    </source>
</evidence>
<comment type="caution">
    <text evidence="7">The sequence shown here is derived from an EMBL/GenBank/DDBJ whole genome shotgun (WGS) entry which is preliminary data.</text>
</comment>
<keyword evidence="8" id="KW-1185">Reference proteome</keyword>
<keyword evidence="4" id="KW-0009">Actin-binding</keyword>
<dbReference type="PANTHER" id="PTHR11913">
    <property type="entry name" value="COFILIN-RELATED"/>
    <property type="match status" value="1"/>
</dbReference>
<dbReference type="STRING" id="1306861.A0A4U6XDF1"/>
<dbReference type="GO" id="GO:0030042">
    <property type="term" value="P:actin filament depolymerization"/>
    <property type="evidence" value="ECO:0007669"/>
    <property type="project" value="InterPro"/>
</dbReference>
<dbReference type="AlphaFoldDB" id="A0A4U6XDF1"/>
<evidence type="ECO:0000256" key="3">
    <source>
        <dbReference type="ARBA" id="ARBA00015630"/>
    </source>
</evidence>
<dbReference type="CDD" id="cd11286">
    <property type="entry name" value="ADF_cofilin_like"/>
    <property type="match status" value="1"/>
</dbReference>
<reference evidence="7 8" key="1">
    <citation type="journal article" date="2019" name="PLoS ONE">
        <title>Comparative genome analysis indicates high evolutionary potential of pathogenicity genes in Colletotrichum tanaceti.</title>
        <authorList>
            <person name="Lelwala R.V."/>
            <person name="Korhonen P.K."/>
            <person name="Young N.D."/>
            <person name="Scott J.B."/>
            <person name="Ades P.A."/>
            <person name="Gasser R.B."/>
            <person name="Taylor P.W.J."/>
        </authorList>
    </citation>
    <scope>NUCLEOTIDE SEQUENCE [LARGE SCALE GENOMIC DNA]</scope>
    <source>
        <strain evidence="7">BRIP57314</strain>
    </source>
</reference>
<comment type="similarity">
    <text evidence="2">Belongs to the actin-binding proteins ADF family.</text>
</comment>
<evidence type="ECO:0000256" key="5">
    <source>
        <dbReference type="ARBA" id="ARBA00032427"/>
    </source>
</evidence>
<feature type="domain" description="ADF-H" evidence="6">
    <location>
        <begin position="1"/>
        <end position="107"/>
    </location>
</feature>
<dbReference type="SMART" id="SM00102">
    <property type="entry name" value="ADF"/>
    <property type="match status" value="1"/>
</dbReference>
<gene>
    <name evidence="7" type="primary">COF1</name>
    <name evidence="7" type="ORF">CTA1_11554</name>
</gene>
<dbReference type="Pfam" id="PF00241">
    <property type="entry name" value="Cofilin_ADF"/>
    <property type="match status" value="2"/>
</dbReference>
<dbReference type="InterPro" id="IPR029006">
    <property type="entry name" value="ADF-H/Gelsolin-like_dom_sf"/>
</dbReference>
<sequence>MSQSGATVSQECITAYNDLKLSKKYKFIIYKLSDDNKEIVVEEASADKDWDTFREKLINATTKSKSAKMVYASSKEALKRSLTGIATELQANDPDDIEYDSILKTVSKGMAG</sequence>
<evidence type="ECO:0000313" key="8">
    <source>
        <dbReference type="Proteomes" id="UP000310108"/>
    </source>
</evidence>